<gene>
    <name evidence="1" type="ORF">UTRI_05630</name>
</gene>
<dbReference type="AlphaFoldDB" id="A0A5C3EHH0"/>
<reference evidence="1 2" key="1">
    <citation type="submission" date="2018-03" db="EMBL/GenBank/DDBJ databases">
        <authorList>
            <person name="Guldener U."/>
        </authorList>
    </citation>
    <scope>NUCLEOTIDE SEQUENCE [LARGE SCALE GENOMIC DNA]</scope>
    <source>
        <strain evidence="1 2">NBRC100155</strain>
    </source>
</reference>
<organism evidence="1 2">
    <name type="scientific">Ustilago trichophora</name>
    <dbReference type="NCBI Taxonomy" id="86804"/>
    <lineage>
        <taxon>Eukaryota</taxon>
        <taxon>Fungi</taxon>
        <taxon>Dikarya</taxon>
        <taxon>Basidiomycota</taxon>
        <taxon>Ustilaginomycotina</taxon>
        <taxon>Ustilaginomycetes</taxon>
        <taxon>Ustilaginales</taxon>
        <taxon>Ustilaginaceae</taxon>
        <taxon>Ustilago</taxon>
    </lineage>
</organism>
<dbReference type="EMBL" id="OOIN01000026">
    <property type="protein sequence ID" value="SPO29056.1"/>
    <property type="molecule type" value="Genomic_DNA"/>
</dbReference>
<dbReference type="Proteomes" id="UP000324022">
    <property type="component" value="Unassembled WGS sequence"/>
</dbReference>
<evidence type="ECO:0000313" key="1">
    <source>
        <dbReference type="EMBL" id="SPO29056.1"/>
    </source>
</evidence>
<evidence type="ECO:0000313" key="2">
    <source>
        <dbReference type="Proteomes" id="UP000324022"/>
    </source>
</evidence>
<proteinExistence type="predicted"/>
<protein>
    <submittedName>
        <fullName evidence="1">Uncharacterized protein</fullName>
    </submittedName>
</protein>
<accession>A0A5C3EHH0</accession>
<sequence>MLRCSKVIVAGSTSEFGREAVEHRGLPGKAVSSAKRTLGERAKLLWIDDPSKERPHGQVSALALREGKKGREERIRRKSGRLGRSLKISQTTDNSTRLNADTAWLPDAQESKQQKTIKIFTGAADADTVVVVILVVGTLHQPVFGRAERLTWRRCKGVLQRVTAKGGEG</sequence>
<name>A0A5C3EHH0_9BASI</name>
<keyword evidence="2" id="KW-1185">Reference proteome</keyword>